<accession>A0ABT0S2J6</accession>
<reference evidence="1" key="1">
    <citation type="submission" date="2022-05" db="EMBL/GenBank/DDBJ databases">
        <authorList>
            <person name="Jo J.-H."/>
            <person name="Im W.-T."/>
        </authorList>
    </citation>
    <scope>NUCLEOTIDE SEQUENCE</scope>
    <source>
        <strain evidence="1">SE220</strain>
    </source>
</reference>
<evidence type="ECO:0000313" key="2">
    <source>
        <dbReference type="Proteomes" id="UP001165342"/>
    </source>
</evidence>
<name>A0ABT0S2J6_9SPHN</name>
<organism evidence="1 2">
    <name type="scientific">Sphingomonas hankyongi</name>
    <dbReference type="NCBI Taxonomy" id="2908209"/>
    <lineage>
        <taxon>Bacteria</taxon>
        <taxon>Pseudomonadati</taxon>
        <taxon>Pseudomonadota</taxon>
        <taxon>Alphaproteobacteria</taxon>
        <taxon>Sphingomonadales</taxon>
        <taxon>Sphingomonadaceae</taxon>
        <taxon>Sphingomonas</taxon>
    </lineage>
</organism>
<dbReference type="RefSeq" id="WP_249831545.1">
    <property type="nucleotide sequence ID" value="NZ_JAMGBE010000002.1"/>
</dbReference>
<proteinExistence type="predicted"/>
<gene>
    <name evidence="1" type="ORF">LZ538_08485</name>
</gene>
<keyword evidence="2" id="KW-1185">Reference proteome</keyword>
<dbReference type="EMBL" id="JAMGBE010000002">
    <property type="protein sequence ID" value="MCL6730089.1"/>
    <property type="molecule type" value="Genomic_DNA"/>
</dbReference>
<sequence>MPEWLTEEGVGETRTVLVDGGEIIEARVELDDVLPAGRTLEARLISVGSTGRNAIAVTADGTEVLLPRAPQATEGSTIRLTVTRARIPGSEPWKRPLARLAADEEAAVTERPSATVLAFPPLPGRDRLAEEGWDELLEQARSGVVRFDGGELRISPTPAMTLIDVDGQLPPTELAVRGAREAAKAIRRLDIGGSIGIDLPTVGDKAARQLAGQAIDDILPKPFERTAMNGFGFLQIVRPRRRASLIELAQDRAAFEARALLRRAASAKGAIRLAVHPAVAAALRQDWAEALSRQVGGMVTLRADPTLTMSGGYAEAS</sequence>
<evidence type="ECO:0000313" key="1">
    <source>
        <dbReference type="EMBL" id="MCL6730089.1"/>
    </source>
</evidence>
<protein>
    <submittedName>
        <fullName evidence="1">Ribonuclease</fullName>
    </submittedName>
</protein>
<dbReference type="Proteomes" id="UP001165342">
    <property type="component" value="Unassembled WGS sequence"/>
</dbReference>
<comment type="caution">
    <text evidence="1">The sequence shown here is derived from an EMBL/GenBank/DDBJ whole genome shotgun (WGS) entry which is preliminary data.</text>
</comment>